<evidence type="ECO:0000313" key="3">
    <source>
        <dbReference type="EMBL" id="RLY94735.1"/>
    </source>
</evidence>
<organism evidence="3 4">
    <name type="scientific">Kocuria tytonicola</name>
    <dbReference type="NCBI Taxonomy" id="2055946"/>
    <lineage>
        <taxon>Bacteria</taxon>
        <taxon>Bacillati</taxon>
        <taxon>Actinomycetota</taxon>
        <taxon>Actinomycetes</taxon>
        <taxon>Micrococcales</taxon>
        <taxon>Micrococcaceae</taxon>
        <taxon>Kocuria</taxon>
    </lineage>
</organism>
<keyword evidence="2" id="KW-1133">Transmembrane helix</keyword>
<feature type="region of interest" description="Disordered" evidence="1">
    <location>
        <begin position="121"/>
        <end position="144"/>
    </location>
</feature>
<proteinExistence type="predicted"/>
<keyword evidence="2" id="KW-0472">Membrane</keyword>
<evidence type="ECO:0000256" key="2">
    <source>
        <dbReference type="SAM" id="Phobius"/>
    </source>
</evidence>
<dbReference type="RefSeq" id="WP_121864482.1">
    <property type="nucleotide sequence ID" value="NZ_RDEX01000001.1"/>
</dbReference>
<sequence>MSERPAPRSVLLVRADTPQLPFVATALGTGFTAVARDGWSAVVLPDGTDPAALAAAGDPHSIAVRLDSDGSTRTLRVYPPVASLDAGRDWGIQFTELAESTTLHWPAVHEDSVAELLAGTRDASEAGPSATERTPGDDAAASAPAANGTAVASIASLCDLDPAQGARLENYARTPSSALLLESVLQLLGLPPVAAKIVEGQRELSEIEGVADYAPRPAGLSLFEAASVEPSGTDLLSRIQRAYVRRPSLLLAVGGAEAVLGAGLAGLAARGGRGARVLGSASALMLSDAALQTALWATVRSRKRR</sequence>
<feature type="transmembrane region" description="Helical" evidence="2">
    <location>
        <begin position="248"/>
        <end position="269"/>
    </location>
</feature>
<gene>
    <name evidence="3" type="ORF">EAE32_06230</name>
</gene>
<dbReference type="Proteomes" id="UP000277871">
    <property type="component" value="Unassembled WGS sequence"/>
</dbReference>
<reference evidence="3 4" key="1">
    <citation type="submission" date="2018-10" db="EMBL/GenBank/DDBJ databases">
        <title>Kocuria tytonicola, new bacteria from the preen glands of American barn owls (Tyto furcata).</title>
        <authorList>
            <person name="Braun M.S."/>
            <person name="Wang E."/>
            <person name="Zimmermann S."/>
            <person name="Boutin S."/>
            <person name="Wagner H."/>
            <person name="Wink M."/>
        </authorList>
    </citation>
    <scope>NUCLEOTIDE SEQUENCE [LARGE SCALE GENOMIC DNA]</scope>
    <source>
        <strain evidence="3 4">473</strain>
    </source>
</reference>
<evidence type="ECO:0000256" key="1">
    <source>
        <dbReference type="SAM" id="MobiDB-lite"/>
    </source>
</evidence>
<accession>A0A3L9L7N6</accession>
<dbReference type="AlphaFoldDB" id="A0A3L9L7N6"/>
<dbReference type="EMBL" id="RDEX01000001">
    <property type="protein sequence ID" value="RLY94735.1"/>
    <property type="molecule type" value="Genomic_DNA"/>
</dbReference>
<keyword evidence="2" id="KW-0812">Transmembrane</keyword>
<protein>
    <submittedName>
        <fullName evidence="3">Uncharacterized protein</fullName>
    </submittedName>
</protein>
<keyword evidence="4" id="KW-1185">Reference proteome</keyword>
<name>A0A3L9L7N6_9MICC</name>
<comment type="caution">
    <text evidence="3">The sequence shown here is derived from an EMBL/GenBank/DDBJ whole genome shotgun (WGS) entry which is preliminary data.</text>
</comment>
<evidence type="ECO:0000313" key="4">
    <source>
        <dbReference type="Proteomes" id="UP000277871"/>
    </source>
</evidence>
<feature type="transmembrane region" description="Helical" evidence="2">
    <location>
        <begin position="281"/>
        <end position="299"/>
    </location>
</feature>